<evidence type="ECO:0000313" key="2">
    <source>
        <dbReference type="Proteomes" id="UP001610335"/>
    </source>
</evidence>
<sequence>MSSADIICRCSECESLCEALHSQTLLPDICTVRPPGTVPLIFETEPLSRTGKVDTEVSDTEYVNRVYRVLRDNLWDDGAEYLHVHVKISVEDGKIATPIWFMADAPVEGATVTELDAKVTTVLRDLAEISDCAWVRRPATSPDLSFVRLRWLADHLLEAGDRERWAFALILGGDDDEAEEEHEG</sequence>
<organism evidence="1 2">
    <name type="scientific">Aspergillus cavernicola</name>
    <dbReference type="NCBI Taxonomy" id="176166"/>
    <lineage>
        <taxon>Eukaryota</taxon>
        <taxon>Fungi</taxon>
        <taxon>Dikarya</taxon>
        <taxon>Ascomycota</taxon>
        <taxon>Pezizomycotina</taxon>
        <taxon>Eurotiomycetes</taxon>
        <taxon>Eurotiomycetidae</taxon>
        <taxon>Eurotiales</taxon>
        <taxon>Aspergillaceae</taxon>
        <taxon>Aspergillus</taxon>
        <taxon>Aspergillus subgen. Nidulantes</taxon>
    </lineage>
</organism>
<dbReference type="Proteomes" id="UP001610335">
    <property type="component" value="Unassembled WGS sequence"/>
</dbReference>
<comment type="caution">
    <text evidence="1">The sequence shown here is derived from an EMBL/GenBank/DDBJ whole genome shotgun (WGS) entry which is preliminary data.</text>
</comment>
<protein>
    <submittedName>
        <fullName evidence="1">Uncharacterized protein</fullName>
    </submittedName>
</protein>
<keyword evidence="2" id="KW-1185">Reference proteome</keyword>
<proteinExistence type="predicted"/>
<reference evidence="1 2" key="1">
    <citation type="submission" date="2024-07" db="EMBL/GenBank/DDBJ databases">
        <title>Section-level genome sequencing and comparative genomics of Aspergillus sections Usti and Cavernicolus.</title>
        <authorList>
            <consortium name="Lawrence Berkeley National Laboratory"/>
            <person name="Nybo J.L."/>
            <person name="Vesth T.C."/>
            <person name="Theobald S."/>
            <person name="Frisvad J.C."/>
            <person name="Larsen T.O."/>
            <person name="Kjaerboelling I."/>
            <person name="Rothschild-Mancinelli K."/>
            <person name="Lyhne E.K."/>
            <person name="Kogle M.E."/>
            <person name="Barry K."/>
            <person name="Clum A."/>
            <person name="Na H."/>
            <person name="Ledsgaard L."/>
            <person name="Lin J."/>
            <person name="Lipzen A."/>
            <person name="Kuo A."/>
            <person name="Riley R."/>
            <person name="Mondo S."/>
            <person name="LaButti K."/>
            <person name="Haridas S."/>
            <person name="Pangalinan J."/>
            <person name="Salamov A.A."/>
            <person name="Simmons B.A."/>
            <person name="Magnuson J.K."/>
            <person name="Chen J."/>
            <person name="Drula E."/>
            <person name="Henrissat B."/>
            <person name="Wiebenga A."/>
            <person name="Lubbers R.J."/>
            <person name="Gomes A.C."/>
            <person name="Makela M.R."/>
            <person name="Stajich J."/>
            <person name="Grigoriev I.V."/>
            <person name="Mortensen U.H."/>
            <person name="De vries R.P."/>
            <person name="Baker S.E."/>
            <person name="Andersen M.R."/>
        </authorList>
    </citation>
    <scope>NUCLEOTIDE SEQUENCE [LARGE SCALE GENOMIC DNA]</scope>
    <source>
        <strain evidence="1 2">CBS 600.67</strain>
    </source>
</reference>
<dbReference type="EMBL" id="JBFXLS010000059">
    <property type="protein sequence ID" value="KAL2822232.1"/>
    <property type="molecule type" value="Genomic_DNA"/>
</dbReference>
<name>A0ABR4I3A2_9EURO</name>
<evidence type="ECO:0000313" key="1">
    <source>
        <dbReference type="EMBL" id="KAL2822232.1"/>
    </source>
</evidence>
<accession>A0ABR4I3A2</accession>
<gene>
    <name evidence="1" type="ORF">BDW59DRAFT_163825</name>
</gene>